<evidence type="ECO:0000256" key="1">
    <source>
        <dbReference type="SAM" id="MobiDB-lite"/>
    </source>
</evidence>
<comment type="caution">
    <text evidence="2">The sequence shown here is derived from an EMBL/GenBank/DDBJ whole genome shotgun (WGS) entry which is preliminary data.</text>
</comment>
<protein>
    <submittedName>
        <fullName evidence="2">Uncharacterized protein</fullName>
    </submittedName>
</protein>
<name>A0A5D4H1V8_9HYPH</name>
<reference evidence="2 3" key="2">
    <citation type="submission" date="2019-09" db="EMBL/GenBank/DDBJ databases">
        <title>Mesorhizobium sp. MaA-C15 isolated from Microcystis aeruginosa.</title>
        <authorList>
            <person name="Jeong S.E."/>
            <person name="Jin H.M."/>
            <person name="Jeon C.O."/>
        </authorList>
    </citation>
    <scope>NUCLEOTIDE SEQUENCE [LARGE SCALE GENOMIC DNA]</scope>
    <source>
        <strain evidence="2 3">MaA-C15</strain>
    </source>
</reference>
<accession>A0A5D4H1V8</accession>
<dbReference type="Proteomes" id="UP000323258">
    <property type="component" value="Unassembled WGS sequence"/>
</dbReference>
<proteinExistence type="predicted"/>
<dbReference type="RefSeq" id="WP_148913572.1">
    <property type="nucleotide sequence ID" value="NZ_VSZS01000056.1"/>
</dbReference>
<dbReference type="EMBL" id="VSZS01000056">
    <property type="protein sequence ID" value="TYR34233.1"/>
    <property type="molecule type" value="Genomic_DNA"/>
</dbReference>
<reference evidence="2 3" key="1">
    <citation type="submission" date="2019-08" db="EMBL/GenBank/DDBJ databases">
        <authorList>
            <person name="Seo Y.L."/>
        </authorList>
    </citation>
    <scope>NUCLEOTIDE SEQUENCE [LARGE SCALE GENOMIC DNA]</scope>
    <source>
        <strain evidence="2 3">MaA-C15</strain>
    </source>
</reference>
<keyword evidence="3" id="KW-1185">Reference proteome</keyword>
<evidence type="ECO:0000313" key="2">
    <source>
        <dbReference type="EMBL" id="TYR34233.1"/>
    </source>
</evidence>
<dbReference type="OrthoDB" id="7477898at2"/>
<gene>
    <name evidence="2" type="ORF">FY036_04770</name>
</gene>
<dbReference type="AlphaFoldDB" id="A0A5D4H1V8"/>
<sequence>MRRTGFSTIIPSLAPRAEDIALDRLLSPGRHYKHPDDVLRDATLEHGEKRAILSSWASDACAVESMPALRQPPGAERPVPFDSIMDALRRLDQTHPGARDGACAGSNEPHRLDA</sequence>
<feature type="region of interest" description="Disordered" evidence="1">
    <location>
        <begin position="92"/>
        <end position="114"/>
    </location>
</feature>
<organism evidence="2 3">
    <name type="scientific">Neoaquamicrobium microcysteis</name>
    <dbReference type="NCBI Taxonomy" id="2682781"/>
    <lineage>
        <taxon>Bacteria</taxon>
        <taxon>Pseudomonadati</taxon>
        <taxon>Pseudomonadota</taxon>
        <taxon>Alphaproteobacteria</taxon>
        <taxon>Hyphomicrobiales</taxon>
        <taxon>Phyllobacteriaceae</taxon>
        <taxon>Neoaquamicrobium</taxon>
    </lineage>
</organism>
<evidence type="ECO:0000313" key="3">
    <source>
        <dbReference type="Proteomes" id="UP000323258"/>
    </source>
</evidence>